<evidence type="ECO:0000256" key="3">
    <source>
        <dbReference type="ARBA" id="ARBA00023004"/>
    </source>
</evidence>
<comment type="similarity">
    <text evidence="1">Belongs to the hemerythrin family.</text>
</comment>
<dbReference type="InterPro" id="IPR035938">
    <property type="entry name" value="Hemerythrin-like_sf"/>
</dbReference>
<dbReference type="RefSeq" id="WP_149308357.1">
    <property type="nucleotide sequence ID" value="NZ_SRSD01000008.1"/>
</dbReference>
<proteinExistence type="inferred from homology"/>
<dbReference type="SUPFAM" id="SSF47188">
    <property type="entry name" value="Hemerythrin-like"/>
    <property type="match status" value="1"/>
</dbReference>
<dbReference type="OrthoDB" id="5296936at2"/>
<dbReference type="AlphaFoldDB" id="A0A5A9X9W5"/>
<name>A0A5A9X9W5_9BACT</name>
<dbReference type="EMBL" id="SRSD01000008">
    <property type="protein sequence ID" value="KAA0889786.1"/>
    <property type="molecule type" value="Genomic_DNA"/>
</dbReference>
<gene>
    <name evidence="4" type="ORF">ET418_13510</name>
</gene>
<protein>
    <recommendedName>
        <fullName evidence="6">Hemerythrin-like domain-containing protein</fullName>
    </recommendedName>
</protein>
<organism evidence="4 5">
    <name type="scientific">Oryzomonas rubra</name>
    <dbReference type="NCBI Taxonomy" id="2509454"/>
    <lineage>
        <taxon>Bacteria</taxon>
        <taxon>Pseudomonadati</taxon>
        <taxon>Thermodesulfobacteriota</taxon>
        <taxon>Desulfuromonadia</taxon>
        <taxon>Geobacterales</taxon>
        <taxon>Geobacteraceae</taxon>
        <taxon>Oryzomonas</taxon>
    </lineage>
</organism>
<evidence type="ECO:0000256" key="1">
    <source>
        <dbReference type="ARBA" id="ARBA00010587"/>
    </source>
</evidence>
<keyword evidence="2" id="KW-0479">Metal-binding</keyword>
<accession>A0A5A9X9W5</accession>
<comment type="caution">
    <text evidence="4">The sequence shown here is derived from an EMBL/GenBank/DDBJ whole genome shotgun (WGS) entry which is preliminary data.</text>
</comment>
<keyword evidence="5" id="KW-1185">Reference proteome</keyword>
<sequence length="143" mass="16858">MEVQNCNQLNRQLKGVCNDSPPLKSGRKLACDSRYRNIIRQLDGMFEQLLHQPDKDLKADFDRLLDSVMEHIGSENCYMGMVNFPQAVQHCLHHQFICTKMAELHHRFSRRLAVLPEELGYIRLLWMEHIHVHDRVFEDFLAS</sequence>
<dbReference type="Gene3D" id="1.20.120.50">
    <property type="entry name" value="Hemerythrin-like"/>
    <property type="match status" value="1"/>
</dbReference>
<keyword evidence="3" id="KW-0408">Iron</keyword>
<dbReference type="Proteomes" id="UP000324298">
    <property type="component" value="Unassembled WGS sequence"/>
</dbReference>
<evidence type="ECO:0000313" key="4">
    <source>
        <dbReference type="EMBL" id="KAA0889786.1"/>
    </source>
</evidence>
<evidence type="ECO:0000256" key="2">
    <source>
        <dbReference type="ARBA" id="ARBA00022723"/>
    </source>
</evidence>
<evidence type="ECO:0008006" key="6">
    <source>
        <dbReference type="Google" id="ProtNLM"/>
    </source>
</evidence>
<dbReference type="GO" id="GO:0046872">
    <property type="term" value="F:metal ion binding"/>
    <property type="evidence" value="ECO:0007669"/>
    <property type="project" value="UniProtKB-KW"/>
</dbReference>
<evidence type="ECO:0000313" key="5">
    <source>
        <dbReference type="Proteomes" id="UP000324298"/>
    </source>
</evidence>
<reference evidence="4 5" key="1">
    <citation type="submission" date="2019-04" db="EMBL/GenBank/DDBJ databases">
        <title>Geobacter ruber sp. nov., ferric-reducing bacteria isolated from paddy soil.</title>
        <authorList>
            <person name="Xu Z."/>
            <person name="Masuda Y."/>
            <person name="Itoh H."/>
            <person name="Senoo K."/>
        </authorList>
    </citation>
    <scope>NUCLEOTIDE SEQUENCE [LARGE SCALE GENOMIC DNA]</scope>
    <source>
        <strain evidence="4 5">Red88</strain>
    </source>
</reference>